<dbReference type="PROSITE" id="PS50056">
    <property type="entry name" value="TYR_PHOSPHATASE_2"/>
    <property type="match status" value="1"/>
</dbReference>
<dbReference type="InterPro" id="IPR016130">
    <property type="entry name" value="Tyr_Pase_AS"/>
</dbReference>
<dbReference type="InterPro" id="IPR051029">
    <property type="entry name" value="mRNA_Capping_Enz/RNA_Phosphat"/>
</dbReference>
<organism evidence="3 4">
    <name type="scientific">Cryoendolithus antarcticus</name>
    <dbReference type="NCBI Taxonomy" id="1507870"/>
    <lineage>
        <taxon>Eukaryota</taxon>
        <taxon>Fungi</taxon>
        <taxon>Dikarya</taxon>
        <taxon>Ascomycota</taxon>
        <taxon>Pezizomycotina</taxon>
        <taxon>Dothideomycetes</taxon>
        <taxon>Dothideomycetidae</taxon>
        <taxon>Cladosporiales</taxon>
        <taxon>Cladosporiaceae</taxon>
        <taxon>Cryoendolithus</taxon>
    </lineage>
</organism>
<gene>
    <name evidence="3" type="ORF">B0A48_00362</name>
</gene>
<dbReference type="Pfam" id="PF00561">
    <property type="entry name" value="Abhydrolase_1"/>
    <property type="match status" value="1"/>
</dbReference>
<dbReference type="PANTHER" id="PTHR10367">
    <property type="entry name" value="MRNA-CAPPING ENZYME"/>
    <property type="match status" value="1"/>
</dbReference>
<dbReference type="AlphaFoldDB" id="A0A1V8TUB2"/>
<dbReference type="GO" id="GO:0006370">
    <property type="term" value="P:7-methylguanosine mRNA capping"/>
    <property type="evidence" value="ECO:0007669"/>
    <property type="project" value="TreeGrafter"/>
</dbReference>
<dbReference type="GO" id="GO:0004484">
    <property type="term" value="F:mRNA guanylyltransferase activity"/>
    <property type="evidence" value="ECO:0007669"/>
    <property type="project" value="TreeGrafter"/>
</dbReference>
<dbReference type="InterPro" id="IPR029058">
    <property type="entry name" value="AB_hydrolase_fold"/>
</dbReference>
<dbReference type="PROSITE" id="PS00383">
    <property type="entry name" value="TYR_PHOSPHATASE_1"/>
    <property type="match status" value="1"/>
</dbReference>
<proteinExistence type="predicted"/>
<accession>A0A1V8TUB2</accession>
<dbReference type="SUPFAM" id="SSF52799">
    <property type="entry name" value="(Phosphotyrosine protein) phosphatases II"/>
    <property type="match status" value="1"/>
</dbReference>
<feature type="region of interest" description="Disordered" evidence="1">
    <location>
        <begin position="355"/>
        <end position="376"/>
    </location>
</feature>
<reference evidence="4" key="1">
    <citation type="submission" date="2017-03" db="EMBL/GenBank/DDBJ databases">
        <title>Genomes of endolithic fungi from Antarctica.</title>
        <authorList>
            <person name="Coleine C."/>
            <person name="Masonjones S."/>
            <person name="Stajich J.E."/>
        </authorList>
    </citation>
    <scope>NUCLEOTIDE SEQUENCE [LARGE SCALE GENOMIC DNA]</scope>
    <source>
        <strain evidence="4">CCFEE 5527</strain>
    </source>
</reference>
<dbReference type="InterPro" id="IPR029021">
    <property type="entry name" value="Prot-tyrosine_phosphatase-like"/>
</dbReference>
<dbReference type="Proteomes" id="UP000192596">
    <property type="component" value="Unassembled WGS sequence"/>
</dbReference>
<keyword evidence="4" id="KW-1185">Reference proteome</keyword>
<dbReference type="OrthoDB" id="428974at2759"/>
<dbReference type="PANTHER" id="PTHR10367:SF25">
    <property type="entry name" value="DUAL SPECIFICITY PHOSPHATASE CATALYTIC DOMAIN PROTEIN (AFU_ORTHOLOGUE AFUA_1G03540)"/>
    <property type="match status" value="1"/>
</dbReference>
<evidence type="ECO:0000313" key="4">
    <source>
        <dbReference type="Proteomes" id="UP000192596"/>
    </source>
</evidence>
<dbReference type="SUPFAM" id="SSF53474">
    <property type="entry name" value="alpha/beta-Hydrolases"/>
    <property type="match status" value="1"/>
</dbReference>
<dbReference type="InterPro" id="IPR000387">
    <property type="entry name" value="Tyr_Pase_dom"/>
</dbReference>
<protein>
    <recommendedName>
        <fullName evidence="2">Tyrosine specific protein phosphatases domain-containing protein</fullName>
    </recommendedName>
</protein>
<dbReference type="EMBL" id="NAJO01000001">
    <property type="protein sequence ID" value="OQO14980.1"/>
    <property type="molecule type" value="Genomic_DNA"/>
</dbReference>
<evidence type="ECO:0000256" key="1">
    <source>
        <dbReference type="SAM" id="MobiDB-lite"/>
    </source>
</evidence>
<dbReference type="CDD" id="cd14502">
    <property type="entry name" value="RNA_5'-triphosphatase"/>
    <property type="match status" value="1"/>
</dbReference>
<dbReference type="Gene3D" id="3.40.50.1820">
    <property type="entry name" value="alpha/beta hydrolase"/>
    <property type="match status" value="1"/>
</dbReference>
<sequence>MSVRQWASTSIEALQSTFNWLTGREQPATSYGHDDAESSDPGLLRKHTTYEAYTTSIATYPRIRTFYSPHPQAAKLPADLPLLVFIHGLGGSVAQFAPLLTSLVNAAPCLAIDLPGCGLSDFKPDEAEAYTTAAFAELVDAAVKKHVVDSQRVVFVGHSMGCSIISLLVSSASKLALDNEMVGGLIAIAPRSTPPTPGQMRLFKSLRWLPVAMFDLLRLVDNIGGLNSASVTRFVGTGADLESRKLQLRYNKQSKSEVVLRYITALALGNDGGHSSFPSQEIWSHVQVPLFLIAAECDSVNTPDEAYAIAGWLTDIDRKSLKSVSVDESTPLLQSGGPVSVTVGDVQLATEQLANPPCSKSAPPKDDTVQSVDDLTSQSHISTHHHALKTTVFPAPASHGLLYATSTVRILSGLIQSFLSTHVDKRLDLGWQLQHLTTSGKWDVKNLAKWQKIAPCSEPIAGIFRAMKTMREVDETHNPTAFAAKYSAAALSDGVAMVVDISHESPVYAPKGLEAAGIEYHKFPTVSKLPPTADEVTSFINLIDHLREPPRLQPRSGGEEAHPVIGVHCHYGFNRTGFFLVCYLVERCGYRLQDAVDEFAATRPPGIKHEHFVNELFVRYAVSLERRGTIIR</sequence>
<comment type="caution">
    <text evidence="3">The sequence shown here is derived from an EMBL/GenBank/DDBJ whole genome shotgun (WGS) entry which is preliminary data.</text>
</comment>
<feature type="domain" description="Tyrosine specific protein phosphatases" evidence="2">
    <location>
        <begin position="537"/>
        <end position="604"/>
    </location>
</feature>
<dbReference type="InParanoid" id="A0A1V8TUB2"/>
<dbReference type="FunFam" id="3.90.190.10:FF:000090">
    <property type="entry name" value="Dual specificity phosphatase catalytic domain protein"/>
    <property type="match status" value="1"/>
</dbReference>
<evidence type="ECO:0000313" key="3">
    <source>
        <dbReference type="EMBL" id="OQO14980.1"/>
    </source>
</evidence>
<dbReference type="Gene3D" id="3.90.190.10">
    <property type="entry name" value="Protein tyrosine phosphatase superfamily"/>
    <property type="match status" value="1"/>
</dbReference>
<dbReference type="STRING" id="1507870.A0A1V8TUB2"/>
<name>A0A1V8TUB2_9PEZI</name>
<evidence type="ECO:0000259" key="2">
    <source>
        <dbReference type="PROSITE" id="PS50056"/>
    </source>
</evidence>
<dbReference type="InterPro" id="IPR000073">
    <property type="entry name" value="AB_hydrolase_1"/>
</dbReference>